<gene>
    <name evidence="1" type="ORF">SKUN_00970</name>
</gene>
<dbReference type="Proteomes" id="UP000062963">
    <property type="component" value="Chromosome"/>
</dbReference>
<dbReference type="EMBL" id="CP010899">
    <property type="protein sequence ID" value="ALA97857.1"/>
    <property type="molecule type" value="Genomic_DNA"/>
</dbReference>
<proteinExistence type="predicted"/>
<name>A0A0K2JHG3_SPIKU</name>
<dbReference type="KEGG" id="skn:SKUN_00970"/>
<reference evidence="1 2" key="1">
    <citation type="journal article" date="2015" name="Genome Announc.">
        <title>Complete Genome Sequence of Spiroplasma kunkelii Strain CR2-3x, Causal Agent of Corn Stunt Disease in Zea mays L.</title>
        <authorList>
            <person name="Davis R.E."/>
            <person name="Shao J."/>
            <person name="Dally E.L."/>
            <person name="Zhao Y."/>
            <person name="Gasparich G.E."/>
            <person name="Gaynor B.J."/>
            <person name="Athey J.C."/>
            <person name="Harrison N.A."/>
            <person name="Donofrio N."/>
        </authorList>
    </citation>
    <scope>NUCLEOTIDE SEQUENCE [LARGE SCALE GENOMIC DNA]</scope>
    <source>
        <strain evidence="1 2">CR2-3x</strain>
    </source>
</reference>
<keyword evidence="2" id="KW-1185">Reference proteome</keyword>
<dbReference type="PATRIC" id="fig|273035.7.peg.1194"/>
<evidence type="ECO:0000313" key="1">
    <source>
        <dbReference type="EMBL" id="ALA97857.1"/>
    </source>
</evidence>
<protein>
    <submittedName>
        <fullName evidence="1">Uncharacterized protein</fullName>
    </submittedName>
</protein>
<organism evidence="1 2">
    <name type="scientific">Spiroplasma kunkelii CR2-3x</name>
    <dbReference type="NCBI Taxonomy" id="273035"/>
    <lineage>
        <taxon>Bacteria</taxon>
        <taxon>Bacillati</taxon>
        <taxon>Mycoplasmatota</taxon>
        <taxon>Mollicutes</taxon>
        <taxon>Entomoplasmatales</taxon>
        <taxon>Spiroplasmataceae</taxon>
        <taxon>Spiroplasma</taxon>
    </lineage>
</organism>
<dbReference type="STRING" id="273035.SKUN_00970"/>
<dbReference type="AlphaFoldDB" id="A0A0K2JHG3"/>
<evidence type="ECO:0000313" key="2">
    <source>
        <dbReference type="Proteomes" id="UP000062963"/>
    </source>
</evidence>
<accession>A0A0K2JHG3</accession>
<sequence>MRYLNYINKGKYYNDIGWYKNYQKQFKQNLVMFVQKDEDMLNMMKKIKNI</sequence>